<dbReference type="EMBL" id="CP084167">
    <property type="protein sequence ID" value="UJG44182.1"/>
    <property type="molecule type" value="Genomic_DNA"/>
</dbReference>
<dbReference type="AlphaFoldDB" id="A0A9Y1BSB4"/>
<protein>
    <submittedName>
        <fullName evidence="1">Uncharacterized protein</fullName>
    </submittedName>
</protein>
<name>A0A9Y1BSB4_9ARCH</name>
<organism evidence="1">
    <name type="scientific">Candidatus Heimdallarchaeum endolithica</name>
    <dbReference type="NCBI Taxonomy" id="2876572"/>
    <lineage>
        <taxon>Archaea</taxon>
        <taxon>Promethearchaeati</taxon>
        <taxon>Candidatus Heimdallarchaeota</taxon>
        <taxon>Candidatus Heimdallarchaeia (ex Rinke et al. 2021) (nom. nud.)</taxon>
        <taxon>Candidatus Heimdallarchaeales</taxon>
        <taxon>Candidatus Heimdallarchaeaceae</taxon>
        <taxon>Candidatus Heimdallarchaeum</taxon>
    </lineage>
</organism>
<gene>
    <name evidence="1" type="ORF">K9W46_03140</name>
</gene>
<dbReference type="Proteomes" id="UP001200513">
    <property type="component" value="Chromosome"/>
</dbReference>
<evidence type="ECO:0000313" key="1">
    <source>
        <dbReference type="EMBL" id="UJG44182.1"/>
    </source>
</evidence>
<proteinExistence type="predicted"/>
<reference evidence="1" key="1">
    <citation type="journal article" date="2022" name="Nat. Microbiol.">
        <title>Unique mobile elements and scalable gene flow at the prokaryote-eukaryote boundary revealed by circularized Asgard archaea genomes.</title>
        <authorList>
            <person name="Wu F."/>
            <person name="Speth D.R."/>
            <person name="Philosof A."/>
            <person name="Cremiere A."/>
            <person name="Narayanan A."/>
            <person name="Barco R.A."/>
            <person name="Connon S.A."/>
            <person name="Amend J.P."/>
            <person name="Antoshechkin I.A."/>
            <person name="Orphan V.J."/>
        </authorList>
    </citation>
    <scope>NUCLEOTIDE SEQUENCE</scope>
    <source>
        <strain evidence="1">PR6</strain>
    </source>
</reference>
<sequence>MDFEKYWFKKFSTSVESEVTEEKKKDILDRSDDLSEYSSREEVFKWTENALIKLHKTVDKETQKRIMLRCACHYPESDLDDLKTLYSKTKDIKLVHKKLREKFDQFLFSLNIKKRYKKEILQRKMGLAGNLEDNSIIATKIPKSAYITNWFEEEDKNKQRQIYCHCPRIRDVFINQEKNYLKFIVIVVQDFTKIFGKQFFSVQLK</sequence>
<accession>A0A9Y1BSB4</accession>